<gene>
    <name evidence="1" type="ORF">scyTo_0012297</name>
</gene>
<sequence>MRHQSCGARRGEAGIRAALRNRTHMRWKEHVLAGEMDPDLKALFTQPEKVCERYLKEFEQIMDFQEKHRQHLCAYELEETTNTTIGYPIFHKGVCFNTFNEVSGVRFSSTVETIYG</sequence>
<dbReference type="STRING" id="75743.A0A401P602"/>
<reference evidence="1 2" key="1">
    <citation type="journal article" date="2018" name="Nat. Ecol. Evol.">
        <title>Shark genomes provide insights into elasmobranch evolution and the origin of vertebrates.</title>
        <authorList>
            <person name="Hara Y"/>
            <person name="Yamaguchi K"/>
            <person name="Onimaru K"/>
            <person name="Kadota M"/>
            <person name="Koyanagi M"/>
            <person name="Keeley SD"/>
            <person name="Tatsumi K"/>
            <person name="Tanaka K"/>
            <person name="Motone F"/>
            <person name="Kageyama Y"/>
            <person name="Nozu R"/>
            <person name="Adachi N"/>
            <person name="Nishimura O"/>
            <person name="Nakagawa R"/>
            <person name="Tanegashima C"/>
            <person name="Kiyatake I"/>
            <person name="Matsumoto R"/>
            <person name="Murakumo K"/>
            <person name="Nishida K"/>
            <person name="Terakita A"/>
            <person name="Kuratani S"/>
            <person name="Sato K"/>
            <person name="Hyodo S Kuraku.S."/>
        </authorList>
    </citation>
    <scope>NUCLEOTIDE SEQUENCE [LARGE SCALE GENOMIC DNA]</scope>
</reference>
<comment type="caution">
    <text evidence="1">The sequence shown here is derived from an EMBL/GenBank/DDBJ whole genome shotgun (WGS) entry which is preliminary data.</text>
</comment>
<dbReference type="AlphaFoldDB" id="A0A401P602"/>
<organism evidence="1 2">
    <name type="scientific">Scyliorhinus torazame</name>
    <name type="common">Cloudy catshark</name>
    <name type="synonym">Catulus torazame</name>
    <dbReference type="NCBI Taxonomy" id="75743"/>
    <lineage>
        <taxon>Eukaryota</taxon>
        <taxon>Metazoa</taxon>
        <taxon>Chordata</taxon>
        <taxon>Craniata</taxon>
        <taxon>Vertebrata</taxon>
        <taxon>Chondrichthyes</taxon>
        <taxon>Elasmobranchii</taxon>
        <taxon>Galeomorphii</taxon>
        <taxon>Galeoidea</taxon>
        <taxon>Carcharhiniformes</taxon>
        <taxon>Scyliorhinidae</taxon>
        <taxon>Scyliorhinus</taxon>
    </lineage>
</organism>
<name>A0A401P602_SCYTO</name>
<accession>A0A401P602</accession>
<proteinExistence type="predicted"/>
<evidence type="ECO:0000313" key="2">
    <source>
        <dbReference type="Proteomes" id="UP000288216"/>
    </source>
</evidence>
<keyword evidence="2" id="KW-1185">Reference proteome</keyword>
<dbReference type="Proteomes" id="UP000288216">
    <property type="component" value="Unassembled WGS sequence"/>
</dbReference>
<dbReference type="OrthoDB" id="9949553at2759"/>
<dbReference type="EMBL" id="BFAA01005894">
    <property type="protein sequence ID" value="GCB68564.1"/>
    <property type="molecule type" value="Genomic_DNA"/>
</dbReference>
<protein>
    <submittedName>
        <fullName evidence="1">Uncharacterized protein</fullName>
    </submittedName>
</protein>
<evidence type="ECO:0000313" key="1">
    <source>
        <dbReference type="EMBL" id="GCB68564.1"/>
    </source>
</evidence>